<protein>
    <recommendedName>
        <fullName evidence="4">Ig-like domain-containing protein</fullName>
    </recommendedName>
</protein>
<dbReference type="GO" id="GO:0050808">
    <property type="term" value="P:synapse organization"/>
    <property type="evidence" value="ECO:0007669"/>
    <property type="project" value="TreeGrafter"/>
</dbReference>
<evidence type="ECO:0000256" key="1">
    <source>
        <dbReference type="ARBA" id="ARBA00022729"/>
    </source>
</evidence>
<evidence type="ECO:0000256" key="2">
    <source>
        <dbReference type="ARBA" id="ARBA00023157"/>
    </source>
</evidence>
<organism evidence="5 6">
    <name type="scientific">Anisakis simplex</name>
    <name type="common">Herring worm</name>
    <dbReference type="NCBI Taxonomy" id="6269"/>
    <lineage>
        <taxon>Eukaryota</taxon>
        <taxon>Metazoa</taxon>
        <taxon>Ecdysozoa</taxon>
        <taxon>Nematoda</taxon>
        <taxon>Chromadorea</taxon>
        <taxon>Rhabditida</taxon>
        <taxon>Spirurina</taxon>
        <taxon>Ascaridomorpha</taxon>
        <taxon>Ascaridoidea</taxon>
        <taxon>Anisakidae</taxon>
        <taxon>Anisakis</taxon>
        <taxon>Anisakis simplex complex</taxon>
    </lineage>
</organism>
<dbReference type="AlphaFoldDB" id="A0A3P6RSY4"/>
<feature type="domain" description="Ig-like" evidence="4">
    <location>
        <begin position="35"/>
        <end position="98"/>
    </location>
</feature>
<gene>
    <name evidence="5" type="ORF">ASIM_LOCUS18429</name>
</gene>
<keyword evidence="2" id="KW-1015">Disulfide bond</keyword>
<dbReference type="Pfam" id="PF07679">
    <property type="entry name" value="I-set"/>
    <property type="match status" value="1"/>
</dbReference>
<dbReference type="EMBL" id="UYRR01035504">
    <property type="protein sequence ID" value="VDK64776.1"/>
    <property type="molecule type" value="Genomic_DNA"/>
</dbReference>
<evidence type="ECO:0000313" key="5">
    <source>
        <dbReference type="EMBL" id="VDK64776.1"/>
    </source>
</evidence>
<dbReference type="SMART" id="SM00409">
    <property type="entry name" value="IG"/>
    <property type="match status" value="1"/>
</dbReference>
<proteinExistence type="predicted"/>
<dbReference type="SUPFAM" id="SSF48726">
    <property type="entry name" value="Immunoglobulin"/>
    <property type="match status" value="2"/>
</dbReference>
<dbReference type="GO" id="GO:0008046">
    <property type="term" value="F:axon guidance receptor activity"/>
    <property type="evidence" value="ECO:0007669"/>
    <property type="project" value="TreeGrafter"/>
</dbReference>
<dbReference type="PANTHER" id="PTHR45080:SF8">
    <property type="entry name" value="IG-LIKE DOMAIN-CONTAINING PROTEIN"/>
    <property type="match status" value="1"/>
</dbReference>
<keyword evidence="6" id="KW-1185">Reference proteome</keyword>
<dbReference type="InterPro" id="IPR050958">
    <property type="entry name" value="Cell_Adh-Cytoskel_Orgn"/>
</dbReference>
<dbReference type="GO" id="GO:0005886">
    <property type="term" value="C:plasma membrane"/>
    <property type="evidence" value="ECO:0007669"/>
    <property type="project" value="TreeGrafter"/>
</dbReference>
<dbReference type="InterPro" id="IPR013783">
    <property type="entry name" value="Ig-like_fold"/>
</dbReference>
<dbReference type="GO" id="GO:0030424">
    <property type="term" value="C:axon"/>
    <property type="evidence" value="ECO:0007669"/>
    <property type="project" value="TreeGrafter"/>
</dbReference>
<dbReference type="GO" id="GO:0043025">
    <property type="term" value="C:neuronal cell body"/>
    <property type="evidence" value="ECO:0007669"/>
    <property type="project" value="TreeGrafter"/>
</dbReference>
<keyword evidence="3" id="KW-0393">Immunoglobulin domain</keyword>
<keyword evidence="1" id="KW-0732">Signal</keyword>
<dbReference type="SMART" id="SM00408">
    <property type="entry name" value="IGc2"/>
    <property type="match status" value="1"/>
</dbReference>
<dbReference type="Proteomes" id="UP000267096">
    <property type="component" value="Unassembled WGS sequence"/>
</dbReference>
<accession>A0A3P6RSY4</accession>
<evidence type="ECO:0000313" key="6">
    <source>
        <dbReference type="Proteomes" id="UP000267096"/>
    </source>
</evidence>
<name>A0A3P6RSY4_ANISI</name>
<dbReference type="GO" id="GO:0007156">
    <property type="term" value="P:homophilic cell adhesion via plasma membrane adhesion molecules"/>
    <property type="evidence" value="ECO:0007669"/>
    <property type="project" value="TreeGrafter"/>
</dbReference>
<dbReference type="InterPro" id="IPR013098">
    <property type="entry name" value="Ig_I-set"/>
</dbReference>
<dbReference type="PROSITE" id="PS50835">
    <property type="entry name" value="IG_LIKE"/>
    <property type="match status" value="1"/>
</dbReference>
<dbReference type="PANTHER" id="PTHR45080">
    <property type="entry name" value="CONTACTIN 5"/>
    <property type="match status" value="1"/>
</dbReference>
<dbReference type="Gene3D" id="2.60.40.10">
    <property type="entry name" value="Immunoglobulins"/>
    <property type="match status" value="3"/>
</dbReference>
<reference evidence="5 6" key="1">
    <citation type="submission" date="2018-11" db="EMBL/GenBank/DDBJ databases">
        <authorList>
            <consortium name="Pathogen Informatics"/>
        </authorList>
    </citation>
    <scope>NUCLEOTIDE SEQUENCE [LARGE SCALE GENOMIC DNA]</scope>
</reference>
<evidence type="ECO:0000256" key="3">
    <source>
        <dbReference type="ARBA" id="ARBA00023319"/>
    </source>
</evidence>
<dbReference type="OrthoDB" id="5985519at2759"/>
<dbReference type="InterPro" id="IPR036179">
    <property type="entry name" value="Ig-like_dom_sf"/>
</dbReference>
<evidence type="ECO:0000259" key="4">
    <source>
        <dbReference type="PROSITE" id="PS50835"/>
    </source>
</evidence>
<sequence>MMNVQKSDEATFTCVAKNSAGQAAREFQVNVLVPPRIVGKMVEDMVVVEGESLELECDFDADPIPEIFWVKDTAPLKDAGAYRCTVRNKAGQAEKTFNVRVILKPG</sequence>
<dbReference type="InterPro" id="IPR003599">
    <property type="entry name" value="Ig_sub"/>
</dbReference>
<dbReference type="InterPro" id="IPR007110">
    <property type="entry name" value="Ig-like_dom"/>
</dbReference>
<dbReference type="InterPro" id="IPR003598">
    <property type="entry name" value="Ig_sub2"/>
</dbReference>